<keyword evidence="8 11" id="KW-0408">Iron</keyword>
<comment type="similarity">
    <text evidence="2 11">Belongs to the TET family.</text>
</comment>
<feature type="compositionally biased region" description="Basic and acidic residues" evidence="12">
    <location>
        <begin position="156"/>
        <end position="165"/>
    </location>
</feature>
<keyword evidence="15" id="KW-1185">Reference proteome</keyword>
<feature type="region of interest" description="Disordered" evidence="12">
    <location>
        <begin position="1175"/>
        <end position="1221"/>
    </location>
</feature>
<feature type="region of interest" description="Disordered" evidence="12">
    <location>
        <begin position="156"/>
        <end position="230"/>
    </location>
</feature>
<dbReference type="EC" id="1.14.11.80" evidence="11"/>
<organism evidence="14 15">
    <name type="scientific">Albula glossodonta</name>
    <name type="common">roundjaw bonefish</name>
    <dbReference type="NCBI Taxonomy" id="121402"/>
    <lineage>
        <taxon>Eukaryota</taxon>
        <taxon>Metazoa</taxon>
        <taxon>Chordata</taxon>
        <taxon>Craniata</taxon>
        <taxon>Vertebrata</taxon>
        <taxon>Euteleostomi</taxon>
        <taxon>Actinopterygii</taxon>
        <taxon>Neopterygii</taxon>
        <taxon>Teleostei</taxon>
        <taxon>Albuliformes</taxon>
        <taxon>Albulidae</taxon>
        <taxon>Albula</taxon>
    </lineage>
</organism>
<name>A0A8T2N5C8_9TELE</name>
<evidence type="ECO:0000259" key="13">
    <source>
        <dbReference type="SMART" id="SM01333"/>
    </source>
</evidence>
<reference evidence="14" key="1">
    <citation type="thesis" date="2021" institute="BYU ScholarsArchive" country="Provo, UT, USA">
        <title>Applications of and Algorithms for Genome Assembly and Genomic Analyses with an Emphasis on Marine Teleosts.</title>
        <authorList>
            <person name="Pickett B.D."/>
        </authorList>
    </citation>
    <scope>NUCLEOTIDE SEQUENCE</scope>
    <source>
        <strain evidence="14">HI-2016</strain>
    </source>
</reference>
<feature type="compositionally biased region" description="Polar residues" evidence="12">
    <location>
        <begin position="1212"/>
        <end position="1221"/>
    </location>
</feature>
<feature type="non-terminal residue" evidence="14">
    <location>
        <position position="1557"/>
    </location>
</feature>
<dbReference type="OrthoDB" id="8854879at2759"/>
<comment type="cofactor">
    <cofactor evidence="11">
        <name>Zn(2+)</name>
        <dbReference type="ChEBI" id="CHEBI:29105"/>
    </cofactor>
    <text evidence="11">The zinc ions have a structural role.</text>
</comment>
<dbReference type="PANTHER" id="PTHR23358">
    <property type="entry name" value="METHYLCYTOSINE DIOXYGENASE TET"/>
    <property type="match status" value="1"/>
</dbReference>
<dbReference type="EMBL" id="JAFBMS010000114">
    <property type="protein sequence ID" value="KAG9335619.1"/>
    <property type="molecule type" value="Genomic_DNA"/>
</dbReference>
<gene>
    <name evidence="14" type="ORF">JZ751_004384</name>
</gene>
<feature type="compositionally biased region" description="Gly residues" evidence="12">
    <location>
        <begin position="1496"/>
        <end position="1511"/>
    </location>
</feature>
<evidence type="ECO:0000256" key="10">
    <source>
        <dbReference type="ARBA" id="ARBA00049431"/>
    </source>
</evidence>
<feature type="region of interest" description="Disordered" evidence="12">
    <location>
        <begin position="289"/>
        <end position="308"/>
    </location>
</feature>
<dbReference type="GO" id="GO:0141166">
    <property type="term" value="P:chromosomal 5-methylcytosine DNA demethylation pathway"/>
    <property type="evidence" value="ECO:0007669"/>
    <property type="project" value="UniProtKB-UniRule"/>
</dbReference>
<evidence type="ECO:0000256" key="9">
    <source>
        <dbReference type="ARBA" id="ARBA00047840"/>
    </source>
</evidence>
<feature type="region of interest" description="Disordered" evidence="12">
    <location>
        <begin position="735"/>
        <end position="754"/>
    </location>
</feature>
<dbReference type="GO" id="GO:0008270">
    <property type="term" value="F:zinc ion binding"/>
    <property type="evidence" value="ECO:0007669"/>
    <property type="project" value="UniProtKB-UniRule"/>
</dbReference>
<feature type="region of interest" description="Disordered" evidence="12">
    <location>
        <begin position="1478"/>
        <end position="1511"/>
    </location>
</feature>
<dbReference type="Proteomes" id="UP000824540">
    <property type="component" value="Unassembled WGS sequence"/>
</dbReference>
<comment type="caution">
    <text evidence="14">The sequence shown here is derived from an EMBL/GenBank/DDBJ whole genome shotgun (WGS) entry which is preliminary data.</text>
</comment>
<evidence type="ECO:0000256" key="7">
    <source>
        <dbReference type="ARBA" id="ARBA00023002"/>
    </source>
</evidence>
<dbReference type="GO" id="GO:0005694">
    <property type="term" value="C:chromosome"/>
    <property type="evidence" value="ECO:0007669"/>
    <property type="project" value="UniProtKB-SubCell"/>
</dbReference>
<comment type="catalytic activity">
    <reaction evidence="10 11">
        <text>a 5-hydroxymethyl-2'-deoxycytidine in DNA + 2-oxoglutarate + O2 = a 5-formyl-2'-deoxycytidine in DNA + succinate + CO2 + H2O</text>
        <dbReference type="Rhea" id="RHEA:53828"/>
        <dbReference type="Rhea" id="RHEA-COMP:13315"/>
        <dbReference type="Rhea" id="RHEA-COMP:13656"/>
        <dbReference type="ChEBI" id="CHEBI:15377"/>
        <dbReference type="ChEBI" id="CHEBI:15379"/>
        <dbReference type="ChEBI" id="CHEBI:16526"/>
        <dbReference type="ChEBI" id="CHEBI:16810"/>
        <dbReference type="ChEBI" id="CHEBI:30031"/>
        <dbReference type="ChEBI" id="CHEBI:136731"/>
        <dbReference type="ChEBI" id="CHEBI:137731"/>
        <dbReference type="EC" id="1.14.11.80"/>
    </reaction>
</comment>
<feature type="non-terminal residue" evidence="14">
    <location>
        <position position="1"/>
    </location>
</feature>
<feature type="compositionally biased region" description="Polar residues" evidence="12">
    <location>
        <begin position="1357"/>
        <end position="1367"/>
    </location>
</feature>
<dbReference type="PANTHER" id="PTHR23358:SF2">
    <property type="entry name" value="METHYLCYTOSINE DIOXYGENASE TET1"/>
    <property type="match status" value="1"/>
</dbReference>
<proteinExistence type="inferred from homology"/>
<feature type="compositionally biased region" description="Polar residues" evidence="12">
    <location>
        <begin position="353"/>
        <end position="376"/>
    </location>
</feature>
<evidence type="ECO:0000313" key="15">
    <source>
        <dbReference type="Proteomes" id="UP000824540"/>
    </source>
</evidence>
<dbReference type="InterPro" id="IPR040175">
    <property type="entry name" value="TET1/2/3"/>
</dbReference>
<dbReference type="Pfam" id="PF12851">
    <property type="entry name" value="Tet_JBP"/>
    <property type="match status" value="1"/>
</dbReference>
<comment type="catalytic activity">
    <reaction evidence="9 11">
        <text>a 5-formyl-2'-deoxycytidine in DNA + 2-oxoglutarate + O2 = a 5-carboxyl-2'-deoxycytidine in DNA + succinate + CO2 + H(+)</text>
        <dbReference type="Rhea" id="RHEA:53832"/>
        <dbReference type="Rhea" id="RHEA-COMP:13656"/>
        <dbReference type="Rhea" id="RHEA-COMP:13657"/>
        <dbReference type="ChEBI" id="CHEBI:15378"/>
        <dbReference type="ChEBI" id="CHEBI:15379"/>
        <dbReference type="ChEBI" id="CHEBI:16526"/>
        <dbReference type="ChEBI" id="CHEBI:16810"/>
        <dbReference type="ChEBI" id="CHEBI:30031"/>
        <dbReference type="ChEBI" id="CHEBI:137731"/>
        <dbReference type="ChEBI" id="CHEBI:137732"/>
        <dbReference type="EC" id="1.14.11.80"/>
    </reaction>
</comment>
<keyword evidence="7 11" id="KW-0560">Oxidoreductase</keyword>
<evidence type="ECO:0000256" key="2">
    <source>
        <dbReference type="ARBA" id="ARBA00007502"/>
    </source>
</evidence>
<evidence type="ECO:0000256" key="11">
    <source>
        <dbReference type="RuleBase" id="RU367064"/>
    </source>
</evidence>
<feature type="domain" description="Methylcytosine dioxygenase TET1-3 oxygenase" evidence="13">
    <location>
        <begin position="1004"/>
        <end position="1453"/>
    </location>
</feature>
<keyword evidence="3" id="KW-0158">Chromosome</keyword>
<comment type="cofactor">
    <cofactor evidence="11">
        <name>Fe(2+)</name>
        <dbReference type="ChEBI" id="CHEBI:29033"/>
    </cofactor>
    <text evidence="11">Binds 1 Fe(2+) ion per subunit.</text>
</comment>
<dbReference type="InterPro" id="IPR046942">
    <property type="entry name" value="TET_oxygenase"/>
</dbReference>
<feature type="compositionally biased region" description="Polar residues" evidence="12">
    <location>
        <begin position="182"/>
        <end position="209"/>
    </location>
</feature>
<comment type="subcellular location">
    <subcellularLocation>
        <location evidence="1">Chromosome</location>
    </subcellularLocation>
</comment>
<dbReference type="InterPro" id="IPR024779">
    <property type="entry name" value="2OGFeDO_JBP1/TET_oxygenase_dom"/>
</dbReference>
<comment type="catalytic activity">
    <reaction evidence="11">
        <text>a 5-methyl-2'-deoxycytidine in DNA + 2-oxoglutarate + O2 = a 5-hydroxymethyl-2'-deoxycytidine in DNA + succinate + CO2</text>
        <dbReference type="Rhea" id="RHEA:52636"/>
        <dbReference type="Rhea" id="RHEA-COMP:11370"/>
        <dbReference type="Rhea" id="RHEA-COMP:13315"/>
        <dbReference type="ChEBI" id="CHEBI:15379"/>
        <dbReference type="ChEBI" id="CHEBI:16526"/>
        <dbReference type="ChEBI" id="CHEBI:16810"/>
        <dbReference type="ChEBI" id="CHEBI:30031"/>
        <dbReference type="ChEBI" id="CHEBI:85454"/>
        <dbReference type="ChEBI" id="CHEBI:136731"/>
        <dbReference type="EC" id="1.14.11.80"/>
    </reaction>
</comment>
<keyword evidence="6 11" id="KW-0223">Dioxygenase</keyword>
<sequence length="1557" mass="170911">WCSYVRDASRLHDFLPGHVNQFDLFTVLQTRPLHKVINLSNLAWAAVFDKTVFHSLHLTVNLDNCRCLQSLYGSMEQDMLGTGECIGNVGCKDIAKPRKKKRVSKGELEESSVNGTKPHQMEDSYPLLEQGHASQVHTRPPFFGNSQDDATLLEKQPRNGDEKSRFHLNHVSGDPHQDPENLKQSFRGQTGCANSTSEPQRTFHVQPNFSPKLEPASPMDSASPPKKVKVEEPWSWAGGQTSSHLGSSDGYEDALSTLAAVVCFSISNKQEVEEKPCGHLSPTVRTCKTEPEEISGDACPRSTTGTPPMADPTLWGDSQSLQSLVKQRNISIKQAIAIEALTQLAVMPLKTPSQSVKSSQLPESRPSPSLASSTDLHVQGSKLAPDAVSYKVPVINAPSNQTSVIRPPLGSPNNFTHSSRGMTTIGKLSLQDLLEASSEAEKMSSCNNCEKHFCNQEQSVNGKNEHALCQVERLDSTFERCREEEKTPPLRKIVRNKDEEEVAAQLLQLAFIIESSHMQNSSSASSPVPPLVPPQGASVQTITNNYHSLLQNLKHPPQKKTKTTPSKPRALKKKAEANEGGAWRNSQNGPRPHFPKRTPNGKTPHKIKVQKVFPQQKVTGNHKKNLFPPQAQMDLKRYIAEAYQERHRFHHSGNLNKGTESQTQPVSEAWNQNGIGCKTSEVTGPVDSQNHRLLTWNVDRHYDQRSAHPESLLAQRPQHDLFTQVSQSDDVLHHGANRQTSRPDACLPSEGSNGRSAINEAMTTDGIAGNQRPPFTTGYKVETSGSVTVLSTSNHNATGSDPVLPGESTPTKNTLNSFLESPLRFLDTPTKNLIDTPSKRGMDSPPCDCVEQIVEKEEGPYYTHLGSGPSVAAVREMMENRYGQKGKAVRVEVVVYTGKEGRSSQGCPIAKWVIRRGSEEEKLLCLVRQRAGHCCQDAVVVILILAWEGIPRSVADKLYQELTQTLYKYGSPTSRRCALNEDRTCACQGLDPETCGASFSFGCSWSMYFNGCKFARSKIPRKFRLLGDYPSEEEKLEGNLQNLATDLAPVYKQLAPEAFQNQVEQEHAGQDCRLGLKEGKPFSGVTACVDFCAHAHKDTHNMSNGSTVVCTLTKEDNRSVRNIPEDEQLHVLPLYKISERDEFGCAEGQWAKIESGALQVLTSFPREVRLLAEPAKSARRKKMEARKANAEKQAALQGKKQVTPVKPEAETGSKSTSGEQNYYSSFKVPKTASTGNYLVENYSPSCPYNLSSPYPLPETVPGSNMEALSPLRPGVSVPPYGYLGLQGNHRTNYGSPILKYGTMDTAVNGYSPEHTEQKLLRNQQLAADSTVCLSPAAGVQSYPKALKIEEGEERYTATFQSPPNQATPEPFSPKIPEGIKSRPNGYHEEAPEEVWSDSEHNFLDEDIGGVAVAPSHGSILIECARRELHATTPIMKPNRSHPTRISLVFYQHKSLNEAGHGLAVWEAKMAERAREKEEAMGGVAERGGAEAKGRKAGAGSGSGSGGVVGGNSGKEEIFPEEMGIKQVPTRHALSITRDGLVTVSSYALTQVTGPYNR</sequence>
<keyword evidence="5 11" id="KW-0862">Zinc</keyword>
<evidence type="ECO:0000256" key="6">
    <source>
        <dbReference type="ARBA" id="ARBA00022964"/>
    </source>
</evidence>
<protein>
    <recommendedName>
        <fullName evidence="11">Methylcytosine dioxygenase TET</fullName>
        <ecNumber evidence="11">1.14.11.80</ecNumber>
    </recommendedName>
</protein>
<dbReference type="GO" id="GO:0045944">
    <property type="term" value="P:positive regulation of transcription by RNA polymerase II"/>
    <property type="evidence" value="ECO:0007669"/>
    <property type="project" value="TreeGrafter"/>
</dbReference>
<evidence type="ECO:0000256" key="1">
    <source>
        <dbReference type="ARBA" id="ARBA00004286"/>
    </source>
</evidence>
<accession>A0A8T2N5C8</accession>
<feature type="region of interest" description="Disordered" evidence="12">
    <location>
        <begin position="97"/>
        <end position="122"/>
    </location>
</feature>
<comment type="function">
    <text evidence="11">Dioxygenase that catalyzes the conversion of the modified genomic base 5-methylcytosine (5mC) into 5-hydroxymethylcytosine (5hmC) and plays a key role in epigenetic chromatin reprogramming during embryonic development.</text>
</comment>
<evidence type="ECO:0000256" key="8">
    <source>
        <dbReference type="ARBA" id="ARBA00023004"/>
    </source>
</evidence>
<feature type="compositionally biased region" description="Basic and acidic residues" evidence="12">
    <location>
        <begin position="1377"/>
        <end position="1389"/>
    </location>
</feature>
<evidence type="ECO:0000256" key="5">
    <source>
        <dbReference type="ARBA" id="ARBA00022833"/>
    </source>
</evidence>
<feature type="region of interest" description="Disordered" evidence="12">
    <location>
        <begin position="1355"/>
        <end position="1392"/>
    </location>
</feature>
<dbReference type="GO" id="GO:0040029">
    <property type="term" value="P:epigenetic regulation of gene expression"/>
    <property type="evidence" value="ECO:0007669"/>
    <property type="project" value="InterPro"/>
</dbReference>
<feature type="region of interest" description="Disordered" evidence="12">
    <location>
        <begin position="550"/>
        <end position="605"/>
    </location>
</feature>
<evidence type="ECO:0000256" key="12">
    <source>
        <dbReference type="SAM" id="MobiDB-lite"/>
    </source>
</evidence>
<dbReference type="GO" id="GO:0005634">
    <property type="term" value="C:nucleus"/>
    <property type="evidence" value="ECO:0007669"/>
    <property type="project" value="UniProtKB-UniRule"/>
</dbReference>
<keyword evidence="4 11" id="KW-0479">Metal-binding</keyword>
<evidence type="ECO:0000256" key="3">
    <source>
        <dbReference type="ARBA" id="ARBA00022454"/>
    </source>
</evidence>
<dbReference type="SMART" id="SM01333">
    <property type="entry name" value="Tet_JBP"/>
    <property type="match status" value="1"/>
</dbReference>
<evidence type="ECO:0000256" key="4">
    <source>
        <dbReference type="ARBA" id="ARBA00022723"/>
    </source>
</evidence>
<dbReference type="GO" id="GO:0070579">
    <property type="term" value="F:DNA 5-methylcytosine dioxygenase activity"/>
    <property type="evidence" value="ECO:0007669"/>
    <property type="project" value="UniProtKB-UniRule"/>
</dbReference>
<evidence type="ECO:0000313" key="14">
    <source>
        <dbReference type="EMBL" id="KAG9335619.1"/>
    </source>
</evidence>
<feature type="region of interest" description="Disordered" evidence="12">
    <location>
        <begin position="353"/>
        <end position="378"/>
    </location>
</feature>